<dbReference type="GO" id="GO:0005975">
    <property type="term" value="P:carbohydrate metabolic process"/>
    <property type="evidence" value="ECO:0007669"/>
    <property type="project" value="InterPro"/>
</dbReference>
<protein>
    <submittedName>
        <fullName evidence="3">Sugar isomerase</fullName>
    </submittedName>
</protein>
<dbReference type="InterPro" id="IPR034116">
    <property type="entry name" value="AGE_dom"/>
</dbReference>
<comment type="similarity">
    <text evidence="1">Belongs to the N-acylglucosamine 2-epimerase family.</text>
</comment>
<dbReference type="EMBL" id="QGLR01000010">
    <property type="protein sequence ID" value="PXZ07160.1"/>
    <property type="molecule type" value="Genomic_DNA"/>
</dbReference>
<gene>
    <name evidence="3" type="ORF">DKK70_08390</name>
</gene>
<reference evidence="3 4" key="1">
    <citation type="submission" date="2018-05" db="EMBL/GenBank/DDBJ databases">
        <title>Reference genomes for bee gut microbiota database.</title>
        <authorList>
            <person name="Ellegaard K.M."/>
        </authorList>
    </citation>
    <scope>NUCLEOTIDE SEQUENCE [LARGE SCALE GENOMIC DNA]</scope>
    <source>
        <strain evidence="3 4">ESL0182</strain>
    </source>
</reference>
<dbReference type="PANTHER" id="PTHR15108">
    <property type="entry name" value="N-ACYLGLUCOSAMINE-2-EPIMERASE"/>
    <property type="match status" value="1"/>
</dbReference>
<evidence type="ECO:0000313" key="3">
    <source>
        <dbReference type="EMBL" id="PXZ07160.1"/>
    </source>
</evidence>
<dbReference type="InterPro" id="IPR010819">
    <property type="entry name" value="AGE/CE"/>
</dbReference>
<dbReference type="GO" id="GO:0016853">
    <property type="term" value="F:isomerase activity"/>
    <property type="evidence" value="ECO:0007669"/>
    <property type="project" value="UniProtKB-KW"/>
</dbReference>
<dbReference type="InterPro" id="IPR012341">
    <property type="entry name" value="6hp_glycosidase-like_sf"/>
</dbReference>
<keyword evidence="2 3" id="KW-0413">Isomerase</keyword>
<accession>A0A2V4E1U7</accession>
<name>A0A2V4E1U7_9GAMM</name>
<organism evidence="3 4">
    <name type="scientific">Gilliamella apicola</name>
    <dbReference type="NCBI Taxonomy" id="1196095"/>
    <lineage>
        <taxon>Bacteria</taxon>
        <taxon>Pseudomonadati</taxon>
        <taxon>Pseudomonadota</taxon>
        <taxon>Gammaproteobacteria</taxon>
        <taxon>Orbales</taxon>
        <taxon>Orbaceae</taxon>
        <taxon>Gilliamella</taxon>
    </lineage>
</organism>
<dbReference type="InterPro" id="IPR008928">
    <property type="entry name" value="6-hairpin_glycosidase_sf"/>
</dbReference>
<evidence type="ECO:0000313" key="4">
    <source>
        <dbReference type="Proteomes" id="UP000247932"/>
    </source>
</evidence>
<dbReference type="Gene3D" id="1.50.10.10">
    <property type="match status" value="1"/>
</dbReference>
<proteinExistence type="inferred from homology"/>
<evidence type="ECO:0000256" key="1">
    <source>
        <dbReference type="ARBA" id="ARBA00008558"/>
    </source>
</evidence>
<evidence type="ECO:0000256" key="2">
    <source>
        <dbReference type="ARBA" id="ARBA00023235"/>
    </source>
</evidence>
<dbReference type="SUPFAM" id="SSF48208">
    <property type="entry name" value="Six-hairpin glycosidases"/>
    <property type="match status" value="1"/>
</dbReference>
<dbReference type="CDD" id="cd00249">
    <property type="entry name" value="AGE"/>
    <property type="match status" value="1"/>
</dbReference>
<dbReference type="AlphaFoldDB" id="A0A2V4E1U7"/>
<keyword evidence="4" id="KW-1185">Reference proteome</keyword>
<dbReference type="RefSeq" id="WP_110433740.1">
    <property type="nucleotide sequence ID" value="NZ_QGLR01000010.1"/>
</dbReference>
<dbReference type="Proteomes" id="UP000247932">
    <property type="component" value="Unassembled WGS sequence"/>
</dbReference>
<dbReference type="Pfam" id="PF07221">
    <property type="entry name" value="GlcNAc_2-epim"/>
    <property type="match status" value="1"/>
</dbReference>
<dbReference type="OrthoDB" id="9806359at2"/>
<sequence length="415" mass="47607">MSWINTKAHNRWLENETDRIFEFGRKAVVPTGFGWIGNNGNVRQEMGTQLWITARMIHVYSVAALMGRPGAYELVEHGINALNGPLKDKVNGGWYANIDINSGKVIDPSKQGYQHFFVLLGAASAVTTGHPKAKALLIEAIEIIEKYFWSEKEQMCLESWDETFTKTEDYRGGNANMHAVEAFLIVYDVTKDKKWLDRAIRIASVIIHDVARNNHYRVNEHFDSNWKPILDYNKENPASHFRAYGGTPGHWVEWGRLMLHLRATLLANKMPTPDWLLDDAKNLFAAGVRDAWSVDGAPGFVYSVDWDGKPVVRERIRWVIVEAMGTAYALFDVTKDPQYEEYYQRFWDYCRTYLMDYETGSWWQELDTNNHVSNKVWDGKQDIYHLLHCLVIPRLPLTPGLAPALAAGLLDKNVQ</sequence>
<comment type="caution">
    <text evidence="3">The sequence shown here is derived from an EMBL/GenBank/DDBJ whole genome shotgun (WGS) entry which is preliminary data.</text>
</comment>